<organism evidence="2 3">
    <name type="scientific">Crocosphaera chwakensis CCY0110</name>
    <dbReference type="NCBI Taxonomy" id="391612"/>
    <lineage>
        <taxon>Bacteria</taxon>
        <taxon>Bacillati</taxon>
        <taxon>Cyanobacteriota</taxon>
        <taxon>Cyanophyceae</taxon>
        <taxon>Oscillatoriophycideae</taxon>
        <taxon>Chroococcales</taxon>
        <taxon>Aphanothecaceae</taxon>
        <taxon>Crocosphaera</taxon>
        <taxon>Crocosphaera chwakensis</taxon>
    </lineage>
</organism>
<keyword evidence="1" id="KW-0472">Membrane</keyword>
<comment type="caution">
    <text evidence="2">The sequence shown here is derived from an EMBL/GenBank/DDBJ whole genome shotgun (WGS) entry which is preliminary data.</text>
</comment>
<name>A3IWM0_9CHRO</name>
<keyword evidence="1" id="KW-0812">Transmembrane</keyword>
<keyword evidence="1" id="KW-1133">Transmembrane helix</keyword>
<accession>A3IWM0</accession>
<dbReference type="AlphaFoldDB" id="A3IWM0"/>
<dbReference type="EMBL" id="AAXW01000053">
    <property type="protein sequence ID" value="EAZ89131.1"/>
    <property type="molecule type" value="Genomic_DNA"/>
</dbReference>
<evidence type="ECO:0000313" key="3">
    <source>
        <dbReference type="Proteomes" id="UP000003781"/>
    </source>
</evidence>
<proteinExistence type="predicted"/>
<protein>
    <submittedName>
        <fullName evidence="2">Uncharacterized protein</fullName>
    </submittedName>
</protein>
<dbReference type="RefSeq" id="WP_008277777.1">
    <property type="nucleotide sequence ID" value="NZ_AAXW01000053.1"/>
</dbReference>
<sequence length="116" mass="13121">MNRSGRNNSEEQTPQSSNIFTLFKGILTNPLMNTIIIPSLIGLLTALLANVFAPDVSNTLTSNGFILITTLLSAFWGFCFLLSCWNSSRIWMTQENYFRETYSLSAFYSIIIIKNH</sequence>
<feature type="transmembrane region" description="Helical" evidence="1">
    <location>
        <begin position="65"/>
        <end position="85"/>
    </location>
</feature>
<gene>
    <name evidence="2" type="ORF">CY0110_12067</name>
</gene>
<reference evidence="2 3" key="1">
    <citation type="submission" date="2007-03" db="EMBL/GenBank/DDBJ databases">
        <authorList>
            <person name="Stal L."/>
            <person name="Ferriera S."/>
            <person name="Johnson J."/>
            <person name="Kravitz S."/>
            <person name="Beeson K."/>
            <person name="Sutton G."/>
            <person name="Rogers Y.-H."/>
            <person name="Friedman R."/>
            <person name="Frazier M."/>
            <person name="Venter J.C."/>
        </authorList>
    </citation>
    <scope>NUCLEOTIDE SEQUENCE [LARGE SCALE GENOMIC DNA]</scope>
    <source>
        <strain evidence="2 3">CCY0110</strain>
    </source>
</reference>
<feature type="transmembrane region" description="Helical" evidence="1">
    <location>
        <begin position="31"/>
        <end position="53"/>
    </location>
</feature>
<evidence type="ECO:0000313" key="2">
    <source>
        <dbReference type="EMBL" id="EAZ89131.1"/>
    </source>
</evidence>
<evidence type="ECO:0000256" key="1">
    <source>
        <dbReference type="SAM" id="Phobius"/>
    </source>
</evidence>
<keyword evidence="3" id="KW-1185">Reference proteome</keyword>
<dbReference type="Proteomes" id="UP000003781">
    <property type="component" value="Unassembled WGS sequence"/>
</dbReference>